<dbReference type="PANTHER" id="PTHR33375:SF1">
    <property type="entry name" value="CHROMOSOME-PARTITIONING PROTEIN PARB-RELATED"/>
    <property type="match status" value="1"/>
</dbReference>
<dbReference type="GO" id="GO:0045881">
    <property type="term" value="P:positive regulation of sporulation resulting in formation of a cellular spore"/>
    <property type="evidence" value="ECO:0007669"/>
    <property type="project" value="TreeGrafter"/>
</dbReference>
<protein>
    <submittedName>
        <fullName evidence="2">ParB protein</fullName>
    </submittedName>
</protein>
<evidence type="ECO:0000313" key="2">
    <source>
        <dbReference type="EMBL" id="DAD66216.1"/>
    </source>
</evidence>
<proteinExistence type="predicted"/>
<dbReference type="InterPro" id="IPR036086">
    <property type="entry name" value="ParB/Sulfiredoxin_sf"/>
</dbReference>
<dbReference type="EMBL" id="BK014655">
    <property type="protein sequence ID" value="DAD66216.1"/>
    <property type="molecule type" value="Genomic_DNA"/>
</dbReference>
<feature type="domain" description="ParB-like N-terminal" evidence="1">
    <location>
        <begin position="4"/>
        <end position="88"/>
    </location>
</feature>
<dbReference type="CDD" id="cd16402">
    <property type="entry name" value="ParB_N_like_MT"/>
    <property type="match status" value="1"/>
</dbReference>
<reference evidence="2" key="1">
    <citation type="journal article" date="2021" name="Proc. Natl. Acad. Sci. U.S.A.">
        <title>A Catalog of Tens of Thousands of Viruses from Human Metagenomes Reveals Hidden Associations with Chronic Diseases.</title>
        <authorList>
            <person name="Tisza M.J."/>
            <person name="Buck C.B."/>
        </authorList>
    </citation>
    <scope>NUCLEOTIDE SEQUENCE</scope>
    <source>
        <strain evidence="2">CtjfQ5</strain>
    </source>
</reference>
<dbReference type="Pfam" id="PF02195">
    <property type="entry name" value="ParB_N"/>
    <property type="match status" value="1"/>
</dbReference>
<dbReference type="GO" id="GO:0007059">
    <property type="term" value="P:chromosome segregation"/>
    <property type="evidence" value="ECO:0007669"/>
    <property type="project" value="TreeGrafter"/>
</dbReference>
<dbReference type="InterPro" id="IPR003115">
    <property type="entry name" value="ParB_N"/>
</dbReference>
<evidence type="ECO:0000259" key="1">
    <source>
        <dbReference type="SMART" id="SM00470"/>
    </source>
</evidence>
<name>A0A8S5L8E0_9CAUD</name>
<dbReference type="PANTHER" id="PTHR33375">
    <property type="entry name" value="CHROMOSOME-PARTITIONING PROTEIN PARB-RELATED"/>
    <property type="match status" value="1"/>
</dbReference>
<organism evidence="2">
    <name type="scientific">Siphoviridae sp. ctjfQ5</name>
    <dbReference type="NCBI Taxonomy" id="2823594"/>
    <lineage>
        <taxon>Viruses</taxon>
        <taxon>Duplodnaviria</taxon>
        <taxon>Heunggongvirae</taxon>
        <taxon>Uroviricota</taxon>
        <taxon>Caudoviricetes</taxon>
    </lineage>
</organism>
<dbReference type="Gene3D" id="3.90.1530.10">
    <property type="entry name" value="Conserved hypothetical protein from pyrococcus furiosus pfu- 392566-001, ParB domain"/>
    <property type="match status" value="1"/>
</dbReference>
<dbReference type="SMART" id="SM00470">
    <property type="entry name" value="ParB"/>
    <property type="match status" value="1"/>
</dbReference>
<dbReference type="SUPFAM" id="SSF110849">
    <property type="entry name" value="ParB/Sulfiredoxin"/>
    <property type="match status" value="1"/>
</dbReference>
<sequence length="175" mass="19964">MEVVYKKVDDLIEYEGNARRNDAGVAKVAESIREFGFLNPITIDANNVIIAGHTRLKAAKQLGMEEVPCIVQNLSEEDAKLARIIDNKSHEYSTWDVGKLHQELNGIGLDFKTTFFTPNRDRKFFKDNKFLIFGNNELPITEEEYARLKAVYDDYISKNKTYLGFVMFLTGGDAE</sequence>
<dbReference type="InterPro" id="IPR050336">
    <property type="entry name" value="Chromosome_partition/occlusion"/>
</dbReference>
<accession>A0A8S5L8E0</accession>